<evidence type="ECO:0000256" key="6">
    <source>
        <dbReference type="ARBA" id="ARBA00023186"/>
    </source>
</evidence>
<dbReference type="Proteomes" id="UP000547058">
    <property type="component" value="Unassembled WGS sequence"/>
</dbReference>
<dbReference type="InterPro" id="IPR018046">
    <property type="entry name" value="Pili_assmbl_chaperone_CS"/>
</dbReference>
<feature type="domain" description="Pili assembly chaperone C-terminal" evidence="11">
    <location>
        <begin position="176"/>
        <end position="239"/>
    </location>
</feature>
<keyword evidence="4 9" id="KW-0732">Signal</keyword>
<proteinExistence type="inferred from homology"/>
<keyword evidence="3" id="KW-1029">Fimbrium biogenesis</keyword>
<dbReference type="InterPro" id="IPR016148">
    <property type="entry name" value="Pili_assmbl_chaperone_C"/>
</dbReference>
<dbReference type="Pfam" id="PF02753">
    <property type="entry name" value="PapD_C"/>
    <property type="match status" value="1"/>
</dbReference>
<dbReference type="Pfam" id="PF00345">
    <property type="entry name" value="PapD_N"/>
    <property type="match status" value="1"/>
</dbReference>
<evidence type="ECO:0000313" key="13">
    <source>
        <dbReference type="Proteomes" id="UP000547058"/>
    </source>
</evidence>
<dbReference type="SUPFAM" id="SSF49584">
    <property type="entry name" value="Periplasmic chaperone C-domain"/>
    <property type="match status" value="1"/>
</dbReference>
<comment type="caution">
    <text evidence="12">The sequence shown here is derived from an EMBL/GenBank/DDBJ whole genome shotgun (WGS) entry which is preliminary data.</text>
</comment>
<feature type="domain" description="Pili assembly chaperone N-terminal" evidence="10">
    <location>
        <begin position="26"/>
        <end position="150"/>
    </location>
</feature>
<organism evidence="12 13">
    <name type="scientific">Stenotrophomonas tumulicola</name>
    <dbReference type="NCBI Taxonomy" id="1685415"/>
    <lineage>
        <taxon>Bacteria</taxon>
        <taxon>Pseudomonadati</taxon>
        <taxon>Pseudomonadota</taxon>
        <taxon>Gammaproteobacteria</taxon>
        <taxon>Lysobacterales</taxon>
        <taxon>Lysobacteraceae</taxon>
        <taxon>Stenotrophomonas</taxon>
    </lineage>
</organism>
<dbReference type="InterPro" id="IPR016147">
    <property type="entry name" value="Pili_assmbl_chaperone_N"/>
</dbReference>
<evidence type="ECO:0000256" key="9">
    <source>
        <dbReference type="SAM" id="SignalP"/>
    </source>
</evidence>
<feature type="chain" id="PRO_5031389649" evidence="9">
    <location>
        <begin position="26"/>
        <end position="248"/>
    </location>
</feature>
<dbReference type="GO" id="GO:0071555">
    <property type="term" value="P:cell wall organization"/>
    <property type="evidence" value="ECO:0007669"/>
    <property type="project" value="InterPro"/>
</dbReference>
<evidence type="ECO:0000256" key="1">
    <source>
        <dbReference type="ARBA" id="ARBA00004418"/>
    </source>
</evidence>
<keyword evidence="13" id="KW-1185">Reference proteome</keyword>
<dbReference type="InterPro" id="IPR001829">
    <property type="entry name" value="Pili_assmbl_chaperone_bac"/>
</dbReference>
<protein>
    <submittedName>
        <fullName evidence="12">Fimbria/pilus periplasmic chaperone</fullName>
    </submittedName>
</protein>
<dbReference type="RefSeq" id="WP_182338676.1">
    <property type="nucleotide sequence ID" value="NZ_JACGXS010000002.1"/>
</dbReference>
<dbReference type="PROSITE" id="PS00635">
    <property type="entry name" value="PILI_CHAPERONE"/>
    <property type="match status" value="1"/>
</dbReference>
<dbReference type="Gene3D" id="2.60.40.10">
    <property type="entry name" value="Immunoglobulins"/>
    <property type="match status" value="2"/>
</dbReference>
<evidence type="ECO:0000256" key="5">
    <source>
        <dbReference type="ARBA" id="ARBA00022764"/>
    </source>
</evidence>
<comment type="subcellular location">
    <subcellularLocation>
        <location evidence="1 8">Periplasm</location>
    </subcellularLocation>
</comment>
<evidence type="ECO:0000256" key="2">
    <source>
        <dbReference type="ARBA" id="ARBA00007399"/>
    </source>
</evidence>
<gene>
    <name evidence="12" type="ORF">H4O11_06985</name>
</gene>
<feature type="signal peptide" evidence="9">
    <location>
        <begin position="1"/>
        <end position="25"/>
    </location>
</feature>
<dbReference type="InterPro" id="IPR008962">
    <property type="entry name" value="PapD-like_sf"/>
</dbReference>
<reference evidence="12 13" key="1">
    <citation type="submission" date="2020-08" db="EMBL/GenBank/DDBJ databases">
        <title>Stenotrophomonas tumulicola JCM 30961.</title>
        <authorList>
            <person name="Deng Y."/>
        </authorList>
    </citation>
    <scope>NUCLEOTIDE SEQUENCE [LARGE SCALE GENOMIC DNA]</scope>
    <source>
        <strain evidence="12 13">JCM 30961</strain>
    </source>
</reference>
<evidence type="ECO:0000259" key="10">
    <source>
        <dbReference type="Pfam" id="PF00345"/>
    </source>
</evidence>
<keyword evidence="5" id="KW-0574">Periplasm</keyword>
<name>A0A7W3FLC8_9GAMM</name>
<evidence type="ECO:0000256" key="3">
    <source>
        <dbReference type="ARBA" id="ARBA00022558"/>
    </source>
</evidence>
<dbReference type="PANTHER" id="PTHR30251">
    <property type="entry name" value="PILUS ASSEMBLY CHAPERONE"/>
    <property type="match status" value="1"/>
</dbReference>
<dbReference type="PANTHER" id="PTHR30251:SF2">
    <property type="entry name" value="FIMBRIAL CHAPERONE YADV-RELATED"/>
    <property type="match status" value="1"/>
</dbReference>
<dbReference type="AlphaFoldDB" id="A0A7W3FLC8"/>
<evidence type="ECO:0000256" key="4">
    <source>
        <dbReference type="ARBA" id="ARBA00022729"/>
    </source>
</evidence>
<accession>A0A7W3FLC8</accession>
<dbReference type="InterPro" id="IPR036316">
    <property type="entry name" value="Pili_assmbl_chap_C_dom_sf"/>
</dbReference>
<evidence type="ECO:0000259" key="11">
    <source>
        <dbReference type="Pfam" id="PF02753"/>
    </source>
</evidence>
<evidence type="ECO:0000313" key="12">
    <source>
        <dbReference type="EMBL" id="MBA8681555.1"/>
    </source>
</evidence>
<evidence type="ECO:0000256" key="7">
    <source>
        <dbReference type="ARBA" id="ARBA00023319"/>
    </source>
</evidence>
<dbReference type="InterPro" id="IPR013783">
    <property type="entry name" value="Ig-like_fold"/>
</dbReference>
<dbReference type="SUPFAM" id="SSF49354">
    <property type="entry name" value="PapD-like"/>
    <property type="match status" value="1"/>
</dbReference>
<sequence>MNLFRTGCICLAAACSLLASVSAEAGVIVHGTRQIFPGDQREITVRVENVGKSASLVQAWTDAGDKQAAPEDSVTPFVLRPPVFRLDGGKSQVMRILFTGGELPQDRESIYWLNVLDIPPVPQADEVPTGNYLQFSLRTRIKLIYRPKGLNDAATAAQKVQWTLVPDKQGWALQATNPTPYYVHFGKVGLRVQGNSHASREPQMIAPMSTERYPLSDLAARPTGGNVQFEFINDQGGVVAQSVPLAAP</sequence>
<keyword evidence="6 8" id="KW-0143">Chaperone</keyword>
<evidence type="ECO:0000256" key="8">
    <source>
        <dbReference type="RuleBase" id="RU003918"/>
    </source>
</evidence>
<dbReference type="GO" id="GO:0030288">
    <property type="term" value="C:outer membrane-bounded periplasmic space"/>
    <property type="evidence" value="ECO:0007669"/>
    <property type="project" value="InterPro"/>
</dbReference>
<comment type="similarity">
    <text evidence="2 8">Belongs to the periplasmic pilus chaperone family.</text>
</comment>
<dbReference type="PRINTS" id="PR00969">
    <property type="entry name" value="CHAPERONPILI"/>
</dbReference>
<dbReference type="EMBL" id="JACGXS010000002">
    <property type="protein sequence ID" value="MBA8681555.1"/>
    <property type="molecule type" value="Genomic_DNA"/>
</dbReference>
<dbReference type="InterPro" id="IPR050643">
    <property type="entry name" value="Periplasmic_pilus_chap"/>
</dbReference>
<keyword evidence="7" id="KW-0393">Immunoglobulin domain</keyword>